<dbReference type="Pfam" id="PF07883">
    <property type="entry name" value="Cupin_2"/>
    <property type="match status" value="1"/>
</dbReference>
<feature type="domain" description="HTH cro/C1-type" evidence="2">
    <location>
        <begin position="19"/>
        <end position="73"/>
    </location>
</feature>
<dbReference type="Pfam" id="PF01381">
    <property type="entry name" value="HTH_3"/>
    <property type="match status" value="1"/>
</dbReference>
<dbReference type="CDD" id="cd02209">
    <property type="entry name" value="cupin_XRE_C"/>
    <property type="match status" value="1"/>
</dbReference>
<dbReference type="InterPro" id="IPR010982">
    <property type="entry name" value="Lambda_DNA-bd_dom_sf"/>
</dbReference>
<dbReference type="InterPro" id="IPR050807">
    <property type="entry name" value="TransReg_Diox_bact_type"/>
</dbReference>
<dbReference type="InterPro" id="IPR011051">
    <property type="entry name" value="RmlC_Cupin_sf"/>
</dbReference>
<dbReference type="RefSeq" id="WP_163962881.1">
    <property type="nucleotide sequence ID" value="NZ_JAAGNX010000001.1"/>
</dbReference>
<dbReference type="GO" id="GO:0003700">
    <property type="term" value="F:DNA-binding transcription factor activity"/>
    <property type="evidence" value="ECO:0007669"/>
    <property type="project" value="TreeGrafter"/>
</dbReference>
<comment type="caution">
    <text evidence="3">The sequence shown here is derived from an EMBL/GenBank/DDBJ whole genome shotgun (WGS) entry which is preliminary data.</text>
</comment>
<dbReference type="PROSITE" id="PS50943">
    <property type="entry name" value="HTH_CROC1"/>
    <property type="match status" value="1"/>
</dbReference>
<dbReference type="SUPFAM" id="SSF47413">
    <property type="entry name" value="lambda repressor-like DNA-binding domains"/>
    <property type="match status" value="1"/>
</dbReference>
<keyword evidence="4" id="KW-1185">Reference proteome</keyword>
<dbReference type="CDD" id="cd00093">
    <property type="entry name" value="HTH_XRE"/>
    <property type="match status" value="1"/>
</dbReference>
<evidence type="ECO:0000313" key="3">
    <source>
        <dbReference type="EMBL" id="NDV61707.1"/>
    </source>
</evidence>
<evidence type="ECO:0000256" key="1">
    <source>
        <dbReference type="ARBA" id="ARBA00023125"/>
    </source>
</evidence>
<evidence type="ECO:0000313" key="4">
    <source>
        <dbReference type="Proteomes" id="UP000478417"/>
    </source>
</evidence>
<name>A0A6B2M0Y8_9BACT</name>
<dbReference type="AlphaFoldDB" id="A0A6B2M0Y8"/>
<organism evidence="3 4">
    <name type="scientific">Oceanipulchritudo coccoides</name>
    <dbReference type="NCBI Taxonomy" id="2706888"/>
    <lineage>
        <taxon>Bacteria</taxon>
        <taxon>Pseudomonadati</taxon>
        <taxon>Verrucomicrobiota</taxon>
        <taxon>Opitutia</taxon>
        <taxon>Puniceicoccales</taxon>
        <taxon>Oceanipulchritudinaceae</taxon>
        <taxon>Oceanipulchritudo</taxon>
    </lineage>
</organism>
<dbReference type="PANTHER" id="PTHR46797">
    <property type="entry name" value="HTH-TYPE TRANSCRIPTIONAL REGULATOR"/>
    <property type="match status" value="1"/>
</dbReference>
<reference evidence="3 4" key="1">
    <citation type="submission" date="2020-02" db="EMBL/GenBank/DDBJ databases">
        <title>Albibacoteraceae fam. nov., the first described family within the subdivision 4 Verrucomicrobia.</title>
        <authorList>
            <person name="Xi F."/>
        </authorList>
    </citation>
    <scope>NUCLEOTIDE SEQUENCE [LARGE SCALE GENOMIC DNA]</scope>
    <source>
        <strain evidence="3 4">CK1056</strain>
    </source>
</reference>
<accession>A0A6B2M0Y8</accession>
<evidence type="ECO:0000259" key="2">
    <source>
        <dbReference type="PROSITE" id="PS50943"/>
    </source>
</evidence>
<dbReference type="GO" id="GO:0005829">
    <property type="term" value="C:cytosol"/>
    <property type="evidence" value="ECO:0007669"/>
    <property type="project" value="TreeGrafter"/>
</dbReference>
<keyword evidence="1" id="KW-0238">DNA-binding</keyword>
<dbReference type="InterPro" id="IPR014710">
    <property type="entry name" value="RmlC-like_jellyroll"/>
</dbReference>
<dbReference type="SUPFAM" id="SSF51182">
    <property type="entry name" value="RmlC-like cupins"/>
    <property type="match status" value="1"/>
</dbReference>
<proteinExistence type="predicted"/>
<sequence>MAENSSVSALSGMFDFSILREIRKREGLTLDEVASRSGLSIAVISRIERNQTSAELETLYKLGRVFGMSATDLLALTESRMAHRKVEDSYQSDGFQFRVVRYANHSCFLGEAKAGARIRKPEIHHDDHETCWVIEGRLRVELPHETVELGAGESLQFDAIQEHSYEAVEDSRLILVHVKKRKRY</sequence>
<dbReference type="EMBL" id="JAAGNX010000001">
    <property type="protein sequence ID" value="NDV61707.1"/>
    <property type="molecule type" value="Genomic_DNA"/>
</dbReference>
<dbReference type="Gene3D" id="2.60.120.10">
    <property type="entry name" value="Jelly Rolls"/>
    <property type="match status" value="1"/>
</dbReference>
<dbReference type="GO" id="GO:0003677">
    <property type="term" value="F:DNA binding"/>
    <property type="evidence" value="ECO:0007669"/>
    <property type="project" value="UniProtKB-KW"/>
</dbReference>
<dbReference type="InterPro" id="IPR001387">
    <property type="entry name" value="Cro/C1-type_HTH"/>
</dbReference>
<dbReference type="Gene3D" id="1.10.260.40">
    <property type="entry name" value="lambda repressor-like DNA-binding domains"/>
    <property type="match status" value="1"/>
</dbReference>
<protein>
    <submittedName>
        <fullName evidence="3">Helix-turn-helix domain-containing protein</fullName>
    </submittedName>
</protein>
<dbReference type="SMART" id="SM00530">
    <property type="entry name" value="HTH_XRE"/>
    <property type="match status" value="1"/>
</dbReference>
<dbReference type="Proteomes" id="UP000478417">
    <property type="component" value="Unassembled WGS sequence"/>
</dbReference>
<dbReference type="InterPro" id="IPR013096">
    <property type="entry name" value="Cupin_2"/>
</dbReference>
<gene>
    <name evidence="3" type="ORF">G0Q06_04520</name>
</gene>
<dbReference type="PANTHER" id="PTHR46797:SF1">
    <property type="entry name" value="METHYLPHOSPHONATE SYNTHASE"/>
    <property type="match status" value="1"/>
</dbReference>